<feature type="region of interest" description="Disordered" evidence="1">
    <location>
        <begin position="133"/>
        <end position="153"/>
    </location>
</feature>
<dbReference type="AlphaFoldDB" id="A0A2P6NTY0"/>
<evidence type="ECO:0000256" key="1">
    <source>
        <dbReference type="SAM" id="MobiDB-lite"/>
    </source>
</evidence>
<feature type="compositionally biased region" description="Basic and acidic residues" evidence="1">
    <location>
        <begin position="448"/>
        <end position="463"/>
    </location>
</feature>
<evidence type="ECO:0000313" key="3">
    <source>
        <dbReference type="Proteomes" id="UP000241769"/>
    </source>
</evidence>
<feature type="compositionally biased region" description="Polar residues" evidence="1">
    <location>
        <begin position="1"/>
        <end position="15"/>
    </location>
</feature>
<comment type="caution">
    <text evidence="2">The sequence shown here is derived from an EMBL/GenBank/DDBJ whole genome shotgun (WGS) entry which is preliminary data.</text>
</comment>
<accession>A0A2P6NTY0</accession>
<feature type="region of interest" description="Disordered" evidence="1">
    <location>
        <begin position="448"/>
        <end position="488"/>
    </location>
</feature>
<protein>
    <submittedName>
        <fullName evidence="2">Clock-controlled protein 8</fullName>
    </submittedName>
</protein>
<gene>
    <name evidence="2" type="ORF">PROFUN_00646</name>
</gene>
<reference evidence="2 3" key="1">
    <citation type="journal article" date="2018" name="Genome Biol. Evol.">
        <title>Multiple Roots of Fruiting Body Formation in Amoebozoa.</title>
        <authorList>
            <person name="Hillmann F."/>
            <person name="Forbes G."/>
            <person name="Novohradska S."/>
            <person name="Ferling I."/>
            <person name="Riege K."/>
            <person name="Groth M."/>
            <person name="Westermann M."/>
            <person name="Marz M."/>
            <person name="Spaller T."/>
            <person name="Winckler T."/>
            <person name="Schaap P."/>
            <person name="Glockner G."/>
        </authorList>
    </citation>
    <scope>NUCLEOTIDE SEQUENCE [LARGE SCALE GENOMIC DNA]</scope>
    <source>
        <strain evidence="2 3">Jena</strain>
    </source>
</reference>
<dbReference type="Proteomes" id="UP000241769">
    <property type="component" value="Unassembled WGS sequence"/>
</dbReference>
<organism evidence="2 3">
    <name type="scientific">Planoprotostelium fungivorum</name>
    <dbReference type="NCBI Taxonomy" id="1890364"/>
    <lineage>
        <taxon>Eukaryota</taxon>
        <taxon>Amoebozoa</taxon>
        <taxon>Evosea</taxon>
        <taxon>Variosea</taxon>
        <taxon>Cavosteliida</taxon>
        <taxon>Cavosteliaceae</taxon>
        <taxon>Planoprotostelium</taxon>
    </lineage>
</organism>
<sequence length="488" mass="55081">MSAAELSNESSTHTAPSGWGELPISARSGFRPINPANDVHCPDYMIMMYQQQHQAPEPRKNFEHPMKRRYMEYLMNEDDPNTHISAFTAPSHPASISGVPFSSAFSIICPRSPPREQSPPPMLVPSTDNLVVPKGRRPSQSPSPVPSGFRASPMMRAVTPDSYRYTTPSPAPTAIPGSPDPTAHPHFNHHLPSIANLVQRGPSPINSLYVHPPQQTPMMMPPAHPVSSYFTDNDFYPFREDFEDVRPMAPTAPAPDARQTLVTQAVYEVSRDNHGSPKGTNPTTIEGKIEEILFLDKLQPRMNRRWGKMLRQSLKSEAQGKVHFTDTIKKKNFFQFNFAGKGEKVPTDDENITKKIFHSLPELEQLFNVGDKPVTTKSYSLEYGRKVIHSALQPPLIITYNSESKTITFEGDYKSYTQEKIHPKRLAKEENERIRNHNMNIVRAAQQERQHMQDGEQQIDFKEFGGQSTGASEEEENTIKKRRLSTEA</sequence>
<evidence type="ECO:0000313" key="2">
    <source>
        <dbReference type="EMBL" id="PRP87435.1"/>
    </source>
</evidence>
<dbReference type="EMBL" id="MDYQ01000020">
    <property type="protein sequence ID" value="PRP87435.1"/>
    <property type="molecule type" value="Genomic_DNA"/>
</dbReference>
<keyword evidence="3" id="KW-1185">Reference proteome</keyword>
<feature type="region of interest" description="Disordered" evidence="1">
    <location>
        <begin position="1"/>
        <end position="20"/>
    </location>
</feature>
<proteinExistence type="predicted"/>
<dbReference type="InParanoid" id="A0A2P6NTY0"/>
<name>A0A2P6NTY0_9EUKA</name>